<dbReference type="Proteomes" id="UP000236290">
    <property type="component" value="Unassembled WGS sequence"/>
</dbReference>
<reference evidence="1 2" key="1">
    <citation type="submission" date="2017-02" db="EMBL/GenBank/DDBJ databases">
        <title>Genomes of Trichoderma spp. with biocontrol activity.</title>
        <authorList>
            <person name="Gardiner D."/>
            <person name="Kazan K."/>
            <person name="Vos C."/>
            <person name="Harvey P."/>
        </authorList>
    </citation>
    <scope>NUCLEOTIDE SEQUENCE [LARGE SCALE GENOMIC DNA]</scope>
    <source>
        <strain evidence="1 2">Tr1</strain>
    </source>
</reference>
<dbReference type="AlphaFoldDB" id="A0A2K0U290"/>
<proteinExistence type="predicted"/>
<name>A0A2K0U290_TRIHA</name>
<comment type="caution">
    <text evidence="1">The sequence shown here is derived from an EMBL/GenBank/DDBJ whole genome shotgun (WGS) entry which is preliminary data.</text>
</comment>
<evidence type="ECO:0000313" key="2">
    <source>
        <dbReference type="Proteomes" id="UP000236290"/>
    </source>
</evidence>
<evidence type="ECO:0000313" key="1">
    <source>
        <dbReference type="EMBL" id="PNP51903.1"/>
    </source>
</evidence>
<sequence length="82" mass="9220">MDAGMINDLGVLETPVAVAVLSGENGYVRPDPSAWNKDLLSQSDIVQEDVRIDQQIWMYNTPDIAWLTQGLYYEEQTENNSS</sequence>
<gene>
    <name evidence="1" type="ORF">THARTR1_07494</name>
</gene>
<organism evidence="1 2">
    <name type="scientific">Trichoderma harzianum</name>
    <name type="common">Hypocrea lixii</name>
    <dbReference type="NCBI Taxonomy" id="5544"/>
    <lineage>
        <taxon>Eukaryota</taxon>
        <taxon>Fungi</taxon>
        <taxon>Dikarya</taxon>
        <taxon>Ascomycota</taxon>
        <taxon>Pezizomycotina</taxon>
        <taxon>Sordariomycetes</taxon>
        <taxon>Hypocreomycetidae</taxon>
        <taxon>Hypocreales</taxon>
        <taxon>Hypocreaceae</taxon>
        <taxon>Trichoderma</taxon>
    </lineage>
</organism>
<dbReference type="EMBL" id="MTYI01000112">
    <property type="protein sequence ID" value="PNP51903.1"/>
    <property type="molecule type" value="Genomic_DNA"/>
</dbReference>
<protein>
    <submittedName>
        <fullName evidence="1">Uncharacterized protein</fullName>
    </submittedName>
</protein>
<accession>A0A2K0U290</accession>